<reference evidence="1 2" key="1">
    <citation type="journal article" date="2019" name="Commun. Biol.">
        <title>The bagworm genome reveals a unique fibroin gene that provides high tensile strength.</title>
        <authorList>
            <person name="Kono N."/>
            <person name="Nakamura H."/>
            <person name="Ohtoshi R."/>
            <person name="Tomita M."/>
            <person name="Numata K."/>
            <person name="Arakawa K."/>
        </authorList>
    </citation>
    <scope>NUCLEOTIDE SEQUENCE [LARGE SCALE GENOMIC DNA]</scope>
</reference>
<evidence type="ECO:0000313" key="2">
    <source>
        <dbReference type="Proteomes" id="UP000299102"/>
    </source>
</evidence>
<organism evidence="1 2">
    <name type="scientific">Eumeta variegata</name>
    <name type="common">Bagworm moth</name>
    <name type="synonym">Eumeta japonica</name>
    <dbReference type="NCBI Taxonomy" id="151549"/>
    <lineage>
        <taxon>Eukaryota</taxon>
        <taxon>Metazoa</taxon>
        <taxon>Ecdysozoa</taxon>
        <taxon>Arthropoda</taxon>
        <taxon>Hexapoda</taxon>
        <taxon>Insecta</taxon>
        <taxon>Pterygota</taxon>
        <taxon>Neoptera</taxon>
        <taxon>Endopterygota</taxon>
        <taxon>Lepidoptera</taxon>
        <taxon>Glossata</taxon>
        <taxon>Ditrysia</taxon>
        <taxon>Tineoidea</taxon>
        <taxon>Psychidae</taxon>
        <taxon>Oiketicinae</taxon>
        <taxon>Eumeta</taxon>
    </lineage>
</organism>
<evidence type="ECO:0000313" key="1">
    <source>
        <dbReference type="EMBL" id="GBP82312.1"/>
    </source>
</evidence>
<sequence length="131" mass="15230">MDNTSHLYLRPAAPPAWTYDEYHHLVHRLVTFLLDSVSASALDVDSSHSRRPGARPQHWFHEPFEEKKNQPVLLHYVQFCIRRQTDGNLEASGVCSYKIKEIRSTLIHCVRIVNVAHIQQHQDQQTFTDTT</sequence>
<proteinExistence type="predicted"/>
<gene>
    <name evidence="1" type="ORF">EVAR_53770_1</name>
</gene>
<dbReference type="AlphaFoldDB" id="A0A4C1Z4R8"/>
<dbReference type="EMBL" id="BGZK01001558">
    <property type="protein sequence ID" value="GBP82312.1"/>
    <property type="molecule type" value="Genomic_DNA"/>
</dbReference>
<comment type="caution">
    <text evidence="1">The sequence shown here is derived from an EMBL/GenBank/DDBJ whole genome shotgun (WGS) entry which is preliminary data.</text>
</comment>
<name>A0A4C1Z4R8_EUMVA</name>
<dbReference type="Proteomes" id="UP000299102">
    <property type="component" value="Unassembled WGS sequence"/>
</dbReference>
<keyword evidence="2" id="KW-1185">Reference proteome</keyword>
<accession>A0A4C1Z4R8</accession>
<protein>
    <submittedName>
        <fullName evidence="1">Uncharacterized protein</fullName>
    </submittedName>
</protein>